<reference evidence="5 6" key="1">
    <citation type="submission" date="2018-04" db="EMBL/GenBank/DDBJ databases">
        <title>Genomic Encyclopedia of Type Strains, Phase IV (KMG-IV): sequencing the most valuable type-strain genomes for metagenomic binning, comparative biology and taxonomic classification.</title>
        <authorList>
            <person name="Goeker M."/>
        </authorList>
    </citation>
    <scope>NUCLEOTIDE SEQUENCE [LARGE SCALE GENOMIC DNA]</scope>
    <source>
        <strain evidence="5 6">DSM 10065</strain>
    </source>
</reference>
<evidence type="ECO:0000256" key="3">
    <source>
        <dbReference type="SAM" id="SignalP"/>
    </source>
</evidence>
<dbReference type="STRING" id="1231391.GCA_000308195_01693"/>
<dbReference type="PANTHER" id="PTHR30483">
    <property type="entry name" value="LEUCINE-SPECIFIC-BINDING PROTEIN"/>
    <property type="match status" value="1"/>
</dbReference>
<dbReference type="InterPro" id="IPR028081">
    <property type="entry name" value="Leu-bd"/>
</dbReference>
<dbReference type="InterPro" id="IPR028082">
    <property type="entry name" value="Peripla_BP_I"/>
</dbReference>
<name>A0A2U1CP59_9BURK</name>
<protein>
    <submittedName>
        <fullName evidence="5">Amino acid/amide ABC transporter substrate-binding protein (HAAT family)</fullName>
    </submittedName>
</protein>
<dbReference type="InterPro" id="IPR051010">
    <property type="entry name" value="BCAA_transport"/>
</dbReference>
<sequence>MKLHKKLMLALAMCAMSATAAADTVKIGHIAPFSGPFSEYGQEFHRGIDLYLDKIGGKVDGHEIQVIDRDEAGGAERAKQVAQELIIHDEAKFLAGLQMTPDALALAPVITKSKTPTVILNAATGVITRRSPYFVRFSFSQYQGAATMGDWAARNGIKTAFVAVSDYAPGIDSHEAFKTAFTKAGGKIVDEVRMPMSTTDFGPYVQKAKDAKPDAVFMFTPFGAPGIAFIKTYLQMGLDQAGIKLLATGETNERDLRSIGDRAVGIISAFQYSPYQDGELNKEFVAAYQKKYGANELPNYSTAAGYDGMHAMADVIAKLGPDFDPDEAMKLLRSWKGESPRGMIHIDPDEGDIVQDMYIRRVEKRDDGALVNVAFDKVPEVKDLWKELNPK</sequence>
<comment type="similarity">
    <text evidence="1">Belongs to the leucine-binding protein family.</text>
</comment>
<dbReference type="Proteomes" id="UP000246145">
    <property type="component" value="Unassembled WGS sequence"/>
</dbReference>
<keyword evidence="2 3" id="KW-0732">Signal</keyword>
<keyword evidence="6" id="KW-1185">Reference proteome</keyword>
<evidence type="ECO:0000313" key="5">
    <source>
        <dbReference type="EMBL" id="PVY67678.1"/>
    </source>
</evidence>
<dbReference type="CDD" id="cd20013">
    <property type="entry name" value="PBP1_RPA0985_benzoate-like"/>
    <property type="match status" value="1"/>
</dbReference>
<evidence type="ECO:0000313" key="6">
    <source>
        <dbReference type="Proteomes" id="UP000246145"/>
    </source>
</evidence>
<evidence type="ECO:0000256" key="2">
    <source>
        <dbReference type="ARBA" id="ARBA00022729"/>
    </source>
</evidence>
<gene>
    <name evidence="5" type="ORF">C7440_0061</name>
</gene>
<dbReference type="AlphaFoldDB" id="A0A2U1CP59"/>
<accession>A0A2U1CP59</accession>
<dbReference type="RefSeq" id="WP_116517009.1">
    <property type="nucleotide sequence ID" value="NZ_JACCEX010000001.1"/>
</dbReference>
<feature type="domain" description="Leucine-binding protein" evidence="4">
    <location>
        <begin position="24"/>
        <end position="364"/>
    </location>
</feature>
<dbReference type="Pfam" id="PF13458">
    <property type="entry name" value="Peripla_BP_6"/>
    <property type="match status" value="1"/>
</dbReference>
<dbReference type="SUPFAM" id="SSF53822">
    <property type="entry name" value="Periplasmic binding protein-like I"/>
    <property type="match status" value="1"/>
</dbReference>
<evidence type="ECO:0000259" key="4">
    <source>
        <dbReference type="Pfam" id="PF13458"/>
    </source>
</evidence>
<organism evidence="5 6">
    <name type="scientific">Pusillimonas noertemannii</name>
    <dbReference type="NCBI Taxonomy" id="305977"/>
    <lineage>
        <taxon>Bacteria</taxon>
        <taxon>Pseudomonadati</taxon>
        <taxon>Pseudomonadota</taxon>
        <taxon>Betaproteobacteria</taxon>
        <taxon>Burkholderiales</taxon>
        <taxon>Alcaligenaceae</taxon>
        <taxon>Pusillimonas</taxon>
    </lineage>
</organism>
<dbReference type="Gene3D" id="3.40.50.2300">
    <property type="match status" value="2"/>
</dbReference>
<feature type="chain" id="PRO_5015699455" evidence="3">
    <location>
        <begin position="23"/>
        <end position="391"/>
    </location>
</feature>
<feature type="signal peptide" evidence="3">
    <location>
        <begin position="1"/>
        <end position="22"/>
    </location>
</feature>
<dbReference type="EMBL" id="QEKO01000001">
    <property type="protein sequence ID" value="PVY67678.1"/>
    <property type="molecule type" value="Genomic_DNA"/>
</dbReference>
<comment type="caution">
    <text evidence="5">The sequence shown here is derived from an EMBL/GenBank/DDBJ whole genome shotgun (WGS) entry which is preliminary data.</text>
</comment>
<proteinExistence type="inferred from homology"/>
<dbReference type="OrthoDB" id="5288800at2"/>
<dbReference type="PANTHER" id="PTHR30483:SF6">
    <property type="entry name" value="PERIPLASMIC BINDING PROTEIN OF ABC TRANSPORTER FOR NATURAL AMINO ACIDS"/>
    <property type="match status" value="1"/>
</dbReference>
<evidence type="ECO:0000256" key="1">
    <source>
        <dbReference type="ARBA" id="ARBA00010062"/>
    </source>
</evidence>